<feature type="domain" description="Amine oxidase" evidence="4">
    <location>
        <begin position="16"/>
        <end position="444"/>
    </location>
</feature>
<keyword evidence="6" id="KW-1185">Reference proteome</keyword>
<evidence type="ECO:0000256" key="2">
    <source>
        <dbReference type="ARBA" id="ARBA00005995"/>
    </source>
</evidence>
<evidence type="ECO:0000256" key="1">
    <source>
        <dbReference type="ARBA" id="ARBA00001974"/>
    </source>
</evidence>
<dbReference type="SUPFAM" id="SSF51905">
    <property type="entry name" value="FAD/NAD(P)-binding domain"/>
    <property type="match status" value="1"/>
</dbReference>
<dbReference type="InterPro" id="IPR050703">
    <property type="entry name" value="Flavin_MAO"/>
</dbReference>
<dbReference type="Pfam" id="PF01593">
    <property type="entry name" value="Amino_oxidase"/>
    <property type="match status" value="1"/>
</dbReference>
<organism evidence="5 6">
    <name type="scientific">Metabacillus herbersteinensis</name>
    <dbReference type="NCBI Taxonomy" id="283816"/>
    <lineage>
        <taxon>Bacteria</taxon>
        <taxon>Bacillati</taxon>
        <taxon>Bacillota</taxon>
        <taxon>Bacilli</taxon>
        <taxon>Bacillales</taxon>
        <taxon>Bacillaceae</taxon>
        <taxon>Metabacillus</taxon>
    </lineage>
</organism>
<dbReference type="InterPro" id="IPR036188">
    <property type="entry name" value="FAD/NAD-bd_sf"/>
</dbReference>
<proteinExistence type="inferred from homology"/>
<dbReference type="InterPro" id="IPR002937">
    <property type="entry name" value="Amino_oxidase"/>
</dbReference>
<evidence type="ECO:0000313" key="6">
    <source>
        <dbReference type="Proteomes" id="UP001589854"/>
    </source>
</evidence>
<dbReference type="PANTHER" id="PTHR43563">
    <property type="entry name" value="AMINE OXIDASE"/>
    <property type="match status" value="1"/>
</dbReference>
<keyword evidence="3" id="KW-0560">Oxidoreductase</keyword>
<comment type="cofactor">
    <cofactor evidence="1">
        <name>FAD</name>
        <dbReference type="ChEBI" id="CHEBI:57692"/>
    </cofactor>
</comment>
<dbReference type="PANTHER" id="PTHR43563:SF1">
    <property type="entry name" value="AMINE OXIDASE [FLAVIN-CONTAINING] B"/>
    <property type="match status" value="1"/>
</dbReference>
<dbReference type="EMBL" id="JBHLVO010000004">
    <property type="protein sequence ID" value="MFC0271398.1"/>
    <property type="molecule type" value="Genomic_DNA"/>
</dbReference>
<comment type="similarity">
    <text evidence="2">Belongs to the flavin monoamine oxidase family.</text>
</comment>
<dbReference type="Gene3D" id="3.50.50.60">
    <property type="entry name" value="FAD/NAD(P)-binding domain"/>
    <property type="match status" value="1"/>
</dbReference>
<dbReference type="Proteomes" id="UP001589854">
    <property type="component" value="Unassembled WGS sequence"/>
</dbReference>
<comment type="caution">
    <text evidence="5">The sequence shown here is derived from an EMBL/GenBank/DDBJ whole genome shotgun (WGS) entry which is preliminary data.</text>
</comment>
<evidence type="ECO:0000259" key="4">
    <source>
        <dbReference type="Pfam" id="PF01593"/>
    </source>
</evidence>
<dbReference type="SUPFAM" id="SSF54373">
    <property type="entry name" value="FAD-linked reductases, C-terminal domain"/>
    <property type="match status" value="1"/>
</dbReference>
<dbReference type="RefSeq" id="WP_378932321.1">
    <property type="nucleotide sequence ID" value="NZ_JBHLVO010000004.1"/>
</dbReference>
<dbReference type="InterPro" id="IPR001613">
    <property type="entry name" value="Flavin_amine_oxidase"/>
</dbReference>
<dbReference type="PRINTS" id="PR00757">
    <property type="entry name" value="AMINEOXDASEF"/>
</dbReference>
<evidence type="ECO:0000313" key="5">
    <source>
        <dbReference type="EMBL" id="MFC0271398.1"/>
    </source>
</evidence>
<name>A0ABV6GCL3_9BACI</name>
<reference evidence="5 6" key="1">
    <citation type="submission" date="2024-09" db="EMBL/GenBank/DDBJ databases">
        <authorList>
            <person name="Sun Q."/>
            <person name="Mori K."/>
        </authorList>
    </citation>
    <scope>NUCLEOTIDE SEQUENCE [LARGE SCALE GENOMIC DNA]</scope>
    <source>
        <strain evidence="5 6">CCM 7228</strain>
    </source>
</reference>
<gene>
    <name evidence="5" type="ORF">ACFFIX_08015</name>
</gene>
<evidence type="ECO:0000256" key="3">
    <source>
        <dbReference type="ARBA" id="ARBA00023002"/>
    </source>
</evidence>
<sequence length="448" mass="49689">MHNIRDVDVVIVGAGLAGLAAALELKKKNYSFMVIEARNRYGGRLHSIKTDEGVTIDLGAQWVGTNHKRLKRLIADFGLHTTPTYTKGKTIFQVCGKKRNGKGEIPPLSPIGLLDMLNLKRKINNLIKQIPAETPWTSPVAHELDKQTIDSFIQTNMFSQEGRSFYGMVVEEALCAKLYEVSALNLLWSIKTTGSGNYLLEAENEWIVEGAQVLAERIAESLGNSIVYHSPVEQIIYDKDFGIVHTANNCWKAQRVIIAIPPNLSARIKFSPPLPAQRVQLSDRAGLASVTKMIFVYEQPFWRKDGLNGKVYSDQAPVQLIMDSSPPHGRKGVLTVLISGECARLMGTLEASNRQQEVIKALVYFFGSKASHPQSVYEKNWSEDEWTRGGYGTHFATGVLTQFGTALSEPVSSLYWAGTETATEWRTYMEGAVQSGQNIAVEVISTIR</sequence>
<protein>
    <submittedName>
        <fullName evidence="5">Flavin monoamine oxidase family protein</fullName>
    </submittedName>
</protein>
<accession>A0ABV6GCL3</accession>